<organism evidence="1 2">
    <name type="scientific">Zosterops borbonicus</name>
    <dbReference type="NCBI Taxonomy" id="364589"/>
    <lineage>
        <taxon>Eukaryota</taxon>
        <taxon>Metazoa</taxon>
        <taxon>Chordata</taxon>
        <taxon>Craniata</taxon>
        <taxon>Vertebrata</taxon>
        <taxon>Euteleostomi</taxon>
        <taxon>Archelosauria</taxon>
        <taxon>Archosauria</taxon>
        <taxon>Dinosauria</taxon>
        <taxon>Saurischia</taxon>
        <taxon>Theropoda</taxon>
        <taxon>Coelurosauria</taxon>
        <taxon>Aves</taxon>
        <taxon>Neognathae</taxon>
        <taxon>Neoaves</taxon>
        <taxon>Telluraves</taxon>
        <taxon>Australaves</taxon>
        <taxon>Passeriformes</taxon>
        <taxon>Sylvioidea</taxon>
        <taxon>Zosteropidae</taxon>
        <taxon>Zosterops</taxon>
    </lineage>
</organism>
<dbReference type="Proteomes" id="UP000796761">
    <property type="component" value="Unassembled WGS sequence"/>
</dbReference>
<protein>
    <submittedName>
        <fullName evidence="1">Uncharacterized protein</fullName>
    </submittedName>
</protein>
<evidence type="ECO:0000313" key="2">
    <source>
        <dbReference type="Proteomes" id="UP000796761"/>
    </source>
</evidence>
<evidence type="ECO:0000313" key="1">
    <source>
        <dbReference type="EMBL" id="TRZ21891.1"/>
    </source>
</evidence>
<gene>
    <name evidence="1" type="ORF">HGM15179_005180</name>
</gene>
<keyword evidence="2" id="KW-1185">Reference proteome</keyword>
<dbReference type="EMBL" id="SWJQ01000108">
    <property type="protein sequence ID" value="TRZ21891.1"/>
    <property type="molecule type" value="Genomic_DNA"/>
</dbReference>
<comment type="caution">
    <text evidence="1">The sequence shown here is derived from an EMBL/GenBank/DDBJ whole genome shotgun (WGS) entry which is preliminary data.</text>
</comment>
<accession>A0A8K1GMR1</accession>
<dbReference type="AlphaFoldDB" id="A0A8K1GMR1"/>
<sequence>MHHTQQDPKIPALAETKEFCCSEQLLNHSLPKRAVGPTVTPGSSPVHLHVEVLSHSCGLKVSTGDFYIHFTAGPPGPDVLDVAVE</sequence>
<proteinExistence type="predicted"/>
<name>A0A8K1GMR1_9PASS</name>
<reference evidence="1" key="1">
    <citation type="submission" date="2019-04" db="EMBL/GenBank/DDBJ databases">
        <title>Genome assembly of Zosterops borbonicus 15179.</title>
        <authorList>
            <person name="Leroy T."/>
            <person name="Anselmetti Y."/>
            <person name="Tilak M.-K."/>
            <person name="Nabholz B."/>
        </authorList>
    </citation>
    <scope>NUCLEOTIDE SEQUENCE</scope>
    <source>
        <strain evidence="1">HGM_15179</strain>
        <tissue evidence="1">Muscle</tissue>
    </source>
</reference>